<evidence type="ECO:0000256" key="1">
    <source>
        <dbReference type="SAM" id="Phobius"/>
    </source>
</evidence>
<dbReference type="Proteomes" id="UP001214250">
    <property type="component" value="Chromosome 1"/>
</dbReference>
<feature type="transmembrane region" description="Helical" evidence="1">
    <location>
        <begin position="38"/>
        <end position="60"/>
    </location>
</feature>
<reference evidence="2 3" key="1">
    <citation type="submission" date="2023-02" db="EMBL/GenBank/DDBJ databases">
        <title>Genome sequence of Lentisphaera profundi SAORIC-696.</title>
        <authorList>
            <person name="Kim e."/>
            <person name="Cho J.-C."/>
            <person name="Choi A."/>
            <person name="Kang I."/>
        </authorList>
    </citation>
    <scope>NUCLEOTIDE SEQUENCE [LARGE SCALE GENOMIC DNA]</scope>
    <source>
        <strain evidence="2 3">SAORIC-696</strain>
    </source>
</reference>
<protein>
    <recommendedName>
        <fullName evidence="4">YcxB-like protein domain-containing protein</fullName>
    </recommendedName>
</protein>
<gene>
    <name evidence="2" type="ORF">PQO03_07630</name>
</gene>
<organism evidence="2 3">
    <name type="scientific">Lentisphaera profundi</name>
    <dbReference type="NCBI Taxonomy" id="1658616"/>
    <lineage>
        <taxon>Bacteria</taxon>
        <taxon>Pseudomonadati</taxon>
        <taxon>Lentisphaerota</taxon>
        <taxon>Lentisphaeria</taxon>
        <taxon>Lentisphaerales</taxon>
        <taxon>Lentisphaeraceae</taxon>
        <taxon>Lentisphaera</taxon>
    </lineage>
</organism>
<keyword evidence="3" id="KW-1185">Reference proteome</keyword>
<sequence length="163" mass="18759">MKTYQPATFRKIYLGIGMIILLSAGTLIFISALNKADIILAEIMLGIIPILIGLYTYVYYKKYFQLKTIIHNDQIIQSFNKDTQKILSHTEINEIIEHTAENLSSVSATPGGQNYALTQKYYIEITSAKEKMTFDNISINDLKSFKEDLKQFSLRHNIKWTRV</sequence>
<feature type="transmembrane region" description="Helical" evidence="1">
    <location>
        <begin position="12"/>
        <end position="32"/>
    </location>
</feature>
<keyword evidence="1" id="KW-0812">Transmembrane</keyword>
<dbReference type="EMBL" id="CP117811">
    <property type="protein sequence ID" value="WDE95589.1"/>
    <property type="molecule type" value="Genomic_DNA"/>
</dbReference>
<name>A0ABY7VS38_9BACT</name>
<dbReference type="RefSeq" id="WP_274149261.1">
    <property type="nucleotide sequence ID" value="NZ_CP117811.1"/>
</dbReference>
<keyword evidence="1" id="KW-1133">Transmembrane helix</keyword>
<evidence type="ECO:0000313" key="3">
    <source>
        <dbReference type="Proteomes" id="UP001214250"/>
    </source>
</evidence>
<accession>A0ABY7VS38</accession>
<evidence type="ECO:0008006" key="4">
    <source>
        <dbReference type="Google" id="ProtNLM"/>
    </source>
</evidence>
<evidence type="ECO:0000313" key="2">
    <source>
        <dbReference type="EMBL" id="WDE95589.1"/>
    </source>
</evidence>
<proteinExistence type="predicted"/>
<keyword evidence="1" id="KW-0472">Membrane</keyword>